<comment type="caution">
    <text evidence="1">The sequence shown here is derived from an EMBL/GenBank/DDBJ whole genome shotgun (WGS) entry which is preliminary data.</text>
</comment>
<accession>A0A401FMT9</accession>
<dbReference type="Proteomes" id="UP000286974">
    <property type="component" value="Unassembled WGS sequence"/>
</dbReference>
<gene>
    <name evidence="1" type="ORF">NBRC111893_1734</name>
</gene>
<evidence type="ECO:0000313" key="1">
    <source>
        <dbReference type="EMBL" id="GAY73588.1"/>
    </source>
</evidence>
<dbReference type="AlphaFoldDB" id="A0A401FMT9"/>
<protein>
    <submittedName>
        <fullName evidence="1">Uncharacterized protein</fullName>
    </submittedName>
</protein>
<evidence type="ECO:0000313" key="2">
    <source>
        <dbReference type="Proteomes" id="UP000286974"/>
    </source>
</evidence>
<organism evidence="1 2">
    <name type="scientific">Lentilactobacillus kosonis</name>
    <dbReference type="NCBI Taxonomy" id="2810561"/>
    <lineage>
        <taxon>Bacteria</taxon>
        <taxon>Bacillati</taxon>
        <taxon>Bacillota</taxon>
        <taxon>Bacilli</taxon>
        <taxon>Lactobacillales</taxon>
        <taxon>Lactobacillaceae</taxon>
        <taxon>Lentilactobacillus</taxon>
    </lineage>
</organism>
<sequence length="43" mass="4819">MGDVLKIINDAGEVEVDSEDGSIAYLNQTELLRGMNDFQAYQR</sequence>
<proteinExistence type="predicted"/>
<dbReference type="EMBL" id="BEXA01000003">
    <property type="protein sequence ID" value="GAY73588.1"/>
    <property type="molecule type" value="Genomic_DNA"/>
</dbReference>
<name>A0A401FMT9_9LACO</name>
<reference evidence="1 2" key="1">
    <citation type="submission" date="2017-11" db="EMBL/GenBank/DDBJ databases">
        <title>Draft Genome Sequence of Lactobacillus curieae NBRC 111893 isolated from Koso, a Japanese sugar-Vegetable Fermented Beverage.</title>
        <authorList>
            <person name="Chiou T.Y."/>
            <person name="Oshima K."/>
            <person name="Suda W."/>
            <person name="Hattori M."/>
            <person name="Takahashi T."/>
        </authorList>
    </citation>
    <scope>NUCLEOTIDE SEQUENCE [LARGE SCALE GENOMIC DNA]</scope>
    <source>
        <strain evidence="1 2">NBRC111893</strain>
    </source>
</reference>
<keyword evidence="2" id="KW-1185">Reference proteome</keyword>
<dbReference type="RefSeq" id="WP_261341433.1">
    <property type="nucleotide sequence ID" value="NZ_BEXA01000003.1"/>
</dbReference>